<name>A0ABU9HG92_9GAMM</name>
<dbReference type="RefSeq" id="WP_137297710.1">
    <property type="nucleotide sequence ID" value="NZ_JBAKBA010000047.1"/>
</dbReference>
<comment type="function">
    <text evidence="1">Could be involved in insertion of integral membrane proteins into the membrane.</text>
</comment>
<dbReference type="PANTHER" id="PTHR33383">
    <property type="entry name" value="MEMBRANE PROTEIN INSERTION EFFICIENCY FACTOR-RELATED"/>
    <property type="match status" value="1"/>
</dbReference>
<evidence type="ECO:0000313" key="3">
    <source>
        <dbReference type="Proteomes" id="UP001366060"/>
    </source>
</evidence>
<protein>
    <recommendedName>
        <fullName evidence="1">Putative membrane protein insertion efficiency factor</fullName>
    </recommendedName>
</protein>
<dbReference type="Proteomes" id="UP001366060">
    <property type="component" value="Unassembled WGS sequence"/>
</dbReference>
<dbReference type="EMBL" id="JBAKBA010000047">
    <property type="protein sequence ID" value="MEL0660592.1"/>
    <property type="molecule type" value="Genomic_DNA"/>
</dbReference>
<comment type="subcellular location">
    <subcellularLocation>
        <location evidence="1">Cell membrane</location>
        <topology evidence="1">Peripheral membrane protein</topology>
        <orientation evidence="1">Cytoplasmic side</orientation>
    </subcellularLocation>
</comment>
<dbReference type="HAMAP" id="MF_00386">
    <property type="entry name" value="UPF0161_YidD"/>
    <property type="match status" value="1"/>
</dbReference>
<keyword evidence="3" id="KW-1185">Reference proteome</keyword>
<accession>A0ABU9HG92</accession>
<evidence type="ECO:0000256" key="1">
    <source>
        <dbReference type="HAMAP-Rule" id="MF_00386"/>
    </source>
</evidence>
<organism evidence="2 3">
    <name type="scientific">Psychromonas arctica</name>
    <dbReference type="NCBI Taxonomy" id="168275"/>
    <lineage>
        <taxon>Bacteria</taxon>
        <taxon>Pseudomonadati</taxon>
        <taxon>Pseudomonadota</taxon>
        <taxon>Gammaproteobacteria</taxon>
        <taxon>Alteromonadales</taxon>
        <taxon>Psychromonadaceae</taxon>
        <taxon>Psychromonas</taxon>
    </lineage>
</organism>
<reference evidence="2 3" key="1">
    <citation type="submission" date="2024-02" db="EMBL/GenBank/DDBJ databases">
        <title>Bacteria isolated from the canopy kelp, Nereocystis luetkeana.</title>
        <authorList>
            <person name="Pfister C.A."/>
            <person name="Younker I.T."/>
            <person name="Light S.H."/>
        </authorList>
    </citation>
    <scope>NUCLEOTIDE SEQUENCE [LARGE SCALE GENOMIC DNA]</scope>
    <source>
        <strain evidence="2 3">TI.2.07</strain>
    </source>
</reference>
<keyword evidence="1" id="KW-1003">Cell membrane</keyword>
<evidence type="ECO:0000313" key="2">
    <source>
        <dbReference type="EMBL" id="MEL0660592.1"/>
    </source>
</evidence>
<comment type="similarity">
    <text evidence="1">Belongs to the UPF0161 family.</text>
</comment>
<dbReference type="InterPro" id="IPR002696">
    <property type="entry name" value="Membr_insert_effic_factor_YidD"/>
</dbReference>
<dbReference type="PANTHER" id="PTHR33383:SF1">
    <property type="entry name" value="MEMBRANE PROTEIN INSERTION EFFICIENCY FACTOR-RELATED"/>
    <property type="match status" value="1"/>
</dbReference>
<gene>
    <name evidence="2" type="primary">yidD</name>
    <name evidence="2" type="ORF">V6255_15735</name>
</gene>
<dbReference type="Pfam" id="PF01809">
    <property type="entry name" value="YidD"/>
    <property type="match status" value="1"/>
</dbReference>
<keyword evidence="1" id="KW-0472">Membrane</keyword>
<sequence length="87" mass="9572">MAKISAALQWVAIKFIRGYQLVISPILGPRCRFTPSCSHYAIEAIKSHGMIKGCWLAGCRLVKCHPFNEGGYDPVPPCCATKNKPKP</sequence>
<proteinExistence type="inferred from homology"/>
<dbReference type="NCBIfam" id="TIGR00278">
    <property type="entry name" value="membrane protein insertion efficiency factor YidD"/>
    <property type="match status" value="1"/>
</dbReference>
<comment type="caution">
    <text evidence="2">The sequence shown here is derived from an EMBL/GenBank/DDBJ whole genome shotgun (WGS) entry which is preliminary data.</text>
</comment>
<dbReference type="SMART" id="SM01234">
    <property type="entry name" value="Haemolytic"/>
    <property type="match status" value="1"/>
</dbReference>